<protein>
    <submittedName>
        <fullName evidence="1">Uncharacterized protein</fullName>
    </submittedName>
</protein>
<keyword evidence="2" id="KW-1185">Reference proteome</keyword>
<evidence type="ECO:0000313" key="2">
    <source>
        <dbReference type="Proteomes" id="UP000232063"/>
    </source>
</evidence>
<proteinExistence type="predicted"/>
<accession>A0A2K8NVL2</accession>
<dbReference type="Proteomes" id="UP000232063">
    <property type="component" value="Chromosome"/>
</dbReference>
<organism evidence="1 2">
    <name type="scientific">Williamsoniiplasma luminosum</name>
    <dbReference type="NCBI Taxonomy" id="214888"/>
    <lineage>
        <taxon>Bacteria</taxon>
        <taxon>Bacillati</taxon>
        <taxon>Mycoplasmatota</taxon>
        <taxon>Mollicutes</taxon>
        <taxon>Entomoplasmatales</taxon>
        <taxon>Williamsoniiplasma</taxon>
    </lineage>
</organism>
<sequence length="217" mass="24525">MTLNEGLRMKKTFLVSNETLIAKEMFQQEQTKLIQSLKDEFENSILDDVFSMSDAELLGITKDRFNMILDEMKSYKKYQLGGVKSQTKPYKDILNGLKKELTDTENSLSKQLDLLGEKIHSIGYTNGFESKLEAAKNGAKVHVKTQCFDISKVPEEIVTQAVEFYMHELTLKALKQGEAVPVVPGVLISVHMPTFDLQKPIVQNDNQSSNEDDGLEM</sequence>
<dbReference type="AlphaFoldDB" id="A0A2K8NVL2"/>
<dbReference type="KEGG" id="elj:ELUMI_v1c04940"/>
<name>A0A2K8NVL2_9MOLU</name>
<evidence type="ECO:0000313" key="1">
    <source>
        <dbReference type="EMBL" id="ATZ17218.1"/>
    </source>
</evidence>
<dbReference type="EMBL" id="CP024963">
    <property type="protein sequence ID" value="ATZ17218.1"/>
    <property type="molecule type" value="Genomic_DNA"/>
</dbReference>
<reference evidence="1 2" key="1">
    <citation type="submission" date="2017-11" db="EMBL/GenBank/DDBJ databases">
        <title>Genome sequence of Entomoplasma luminosum PIMN-1 (ATCC 49195).</title>
        <authorList>
            <person name="Lo W.-S."/>
            <person name="Gasparich G.E."/>
            <person name="Kuo C.-H."/>
        </authorList>
    </citation>
    <scope>NUCLEOTIDE SEQUENCE [LARGE SCALE GENOMIC DNA]</scope>
    <source>
        <strain evidence="1 2">PIMN-1</strain>
    </source>
</reference>
<gene>
    <name evidence="1" type="ORF">ELUMI_v1c04940</name>
</gene>